<evidence type="ECO:0000313" key="2">
    <source>
        <dbReference type="EMBL" id="GMN72105.1"/>
    </source>
</evidence>
<dbReference type="Pfam" id="PF23622">
    <property type="entry name" value="LRR_At1g61320_AtMIF1"/>
    <property type="match status" value="1"/>
</dbReference>
<comment type="caution">
    <text evidence="2">The sequence shown here is derived from an EMBL/GenBank/DDBJ whole genome shotgun (WGS) entry which is preliminary data.</text>
</comment>
<evidence type="ECO:0000259" key="1">
    <source>
        <dbReference type="Pfam" id="PF23622"/>
    </source>
</evidence>
<keyword evidence="3" id="KW-1185">Reference proteome</keyword>
<dbReference type="PANTHER" id="PTHR34145">
    <property type="entry name" value="OS02G0105600 PROTEIN"/>
    <property type="match status" value="1"/>
</dbReference>
<dbReference type="EMBL" id="BTGU01010261">
    <property type="protein sequence ID" value="GMN72105.1"/>
    <property type="molecule type" value="Genomic_DNA"/>
</dbReference>
<feature type="domain" description="At1g61320/AtMIF1 LRR" evidence="1">
    <location>
        <begin position="7"/>
        <end position="239"/>
    </location>
</feature>
<dbReference type="InterPro" id="IPR053772">
    <property type="entry name" value="At1g61320/At1g61330-like"/>
</dbReference>
<reference evidence="2" key="1">
    <citation type="submission" date="2023-07" db="EMBL/GenBank/DDBJ databases">
        <title>draft genome sequence of fig (Ficus carica).</title>
        <authorList>
            <person name="Takahashi T."/>
            <person name="Nishimura K."/>
        </authorList>
    </citation>
    <scope>NUCLEOTIDE SEQUENCE</scope>
</reference>
<protein>
    <recommendedName>
        <fullName evidence="1">At1g61320/AtMIF1 LRR domain-containing protein</fullName>
    </recommendedName>
</protein>
<feature type="non-terminal residue" evidence="2">
    <location>
        <position position="1"/>
    </location>
</feature>
<evidence type="ECO:0000313" key="3">
    <source>
        <dbReference type="Proteomes" id="UP001187192"/>
    </source>
</evidence>
<dbReference type="InterPro" id="IPR032675">
    <property type="entry name" value="LRR_dom_sf"/>
</dbReference>
<dbReference type="InterPro" id="IPR055357">
    <property type="entry name" value="LRR_At1g61320_AtMIF1"/>
</dbReference>
<accession>A0AA88ECY2</accession>
<organism evidence="2 3">
    <name type="scientific">Ficus carica</name>
    <name type="common">Common fig</name>
    <dbReference type="NCBI Taxonomy" id="3494"/>
    <lineage>
        <taxon>Eukaryota</taxon>
        <taxon>Viridiplantae</taxon>
        <taxon>Streptophyta</taxon>
        <taxon>Embryophyta</taxon>
        <taxon>Tracheophyta</taxon>
        <taxon>Spermatophyta</taxon>
        <taxon>Magnoliopsida</taxon>
        <taxon>eudicotyledons</taxon>
        <taxon>Gunneridae</taxon>
        <taxon>Pentapetalae</taxon>
        <taxon>rosids</taxon>
        <taxon>fabids</taxon>
        <taxon>Rosales</taxon>
        <taxon>Moraceae</taxon>
        <taxon>Ficeae</taxon>
        <taxon>Ficus</taxon>
    </lineage>
</organism>
<dbReference type="PANTHER" id="PTHR34145:SF28">
    <property type="entry name" value="F-BOX DOMAIN-CONTAINING PROTEIN"/>
    <property type="match status" value="1"/>
</dbReference>
<gene>
    <name evidence="2" type="ORF">TIFTF001_051937</name>
</gene>
<dbReference type="AlphaFoldDB" id="A0AA88ECY2"/>
<proteinExistence type="predicted"/>
<sequence>MNCCPADFTIIDSCLAFVRLSQLKELDLCVSSSSLYSFPVAAFGLRSLSCVKLCGVALDHLTSVELPNLISLTLEKVELDDKALHNLLTGCSSLEKLRLKECKNLVNPRISNLSLKILEIVDVSRENSPVIFRVEAMNIQSFVYSGADCVPNLNLPSVEVLQNLSFSNLRFRDRWLEDLISRLPLLESLSLSNCKFGDLLLEFSMIAPNISQANIQLNNPVAYNTRWYFGLVDFLRNCRSPLPTLKHLKVKTNLPLSRESELRDALLWASPSLETILIEHA</sequence>
<dbReference type="Proteomes" id="UP001187192">
    <property type="component" value="Unassembled WGS sequence"/>
</dbReference>
<dbReference type="SUPFAM" id="SSF52047">
    <property type="entry name" value="RNI-like"/>
    <property type="match status" value="1"/>
</dbReference>
<name>A0AA88ECY2_FICCA</name>
<dbReference type="Gene3D" id="3.80.10.10">
    <property type="entry name" value="Ribonuclease Inhibitor"/>
    <property type="match status" value="1"/>
</dbReference>